<dbReference type="Pfam" id="PF00112">
    <property type="entry name" value="Peptidase_C1"/>
    <property type="match status" value="1"/>
</dbReference>
<gene>
    <name evidence="2" type="ORF">CEPIT_LOCUS33140</name>
</gene>
<accession>A0AAV0FE56</accession>
<organism evidence="2 3">
    <name type="scientific">Cuscuta epithymum</name>
    <dbReference type="NCBI Taxonomy" id="186058"/>
    <lineage>
        <taxon>Eukaryota</taxon>
        <taxon>Viridiplantae</taxon>
        <taxon>Streptophyta</taxon>
        <taxon>Embryophyta</taxon>
        <taxon>Tracheophyta</taxon>
        <taxon>Spermatophyta</taxon>
        <taxon>Magnoliopsida</taxon>
        <taxon>eudicotyledons</taxon>
        <taxon>Gunneridae</taxon>
        <taxon>Pentapetalae</taxon>
        <taxon>asterids</taxon>
        <taxon>lamiids</taxon>
        <taxon>Solanales</taxon>
        <taxon>Convolvulaceae</taxon>
        <taxon>Cuscuteae</taxon>
        <taxon>Cuscuta</taxon>
        <taxon>Cuscuta subgen. Cuscuta</taxon>
    </lineage>
</organism>
<dbReference type="Gene3D" id="3.90.70.10">
    <property type="entry name" value="Cysteine proteinases"/>
    <property type="match status" value="1"/>
</dbReference>
<dbReference type="GO" id="GO:0008234">
    <property type="term" value="F:cysteine-type peptidase activity"/>
    <property type="evidence" value="ECO:0007669"/>
    <property type="project" value="InterPro"/>
</dbReference>
<evidence type="ECO:0000259" key="1">
    <source>
        <dbReference type="Pfam" id="PF00112"/>
    </source>
</evidence>
<name>A0AAV0FE56_9ASTE</name>
<dbReference type="InterPro" id="IPR038765">
    <property type="entry name" value="Papain-like_cys_pep_sf"/>
</dbReference>
<dbReference type="GO" id="GO:0006508">
    <property type="term" value="P:proteolysis"/>
    <property type="evidence" value="ECO:0007669"/>
    <property type="project" value="InterPro"/>
</dbReference>
<keyword evidence="3" id="KW-1185">Reference proteome</keyword>
<comment type="caution">
    <text evidence="2">The sequence shown here is derived from an EMBL/GenBank/DDBJ whole genome shotgun (WGS) entry which is preliminary data.</text>
</comment>
<evidence type="ECO:0000313" key="3">
    <source>
        <dbReference type="Proteomes" id="UP001152523"/>
    </source>
</evidence>
<evidence type="ECO:0000313" key="2">
    <source>
        <dbReference type="EMBL" id="CAH9133691.1"/>
    </source>
</evidence>
<reference evidence="2" key="1">
    <citation type="submission" date="2022-07" db="EMBL/GenBank/DDBJ databases">
        <authorList>
            <person name="Macas J."/>
            <person name="Novak P."/>
            <person name="Neumann P."/>
        </authorList>
    </citation>
    <scope>NUCLEOTIDE SEQUENCE</scope>
</reference>
<dbReference type="SUPFAM" id="SSF54001">
    <property type="entry name" value="Cysteine proteinases"/>
    <property type="match status" value="1"/>
</dbReference>
<dbReference type="InterPro" id="IPR000668">
    <property type="entry name" value="Peptidase_C1A_C"/>
</dbReference>
<dbReference type="EMBL" id="CAMAPF010000977">
    <property type="protein sequence ID" value="CAH9133691.1"/>
    <property type="molecule type" value="Genomic_DNA"/>
</dbReference>
<feature type="domain" description="Peptidase C1A papain C-terminal" evidence="1">
    <location>
        <begin position="15"/>
        <end position="120"/>
    </location>
</feature>
<dbReference type="AlphaFoldDB" id="A0AAV0FE56"/>
<dbReference type="Proteomes" id="UP001152523">
    <property type="component" value="Unassembled WGS sequence"/>
</dbReference>
<sequence>MESKRYRLRSATELIGEYSHTSEKEVRRALRRSGPLLAGLTCTDSLQTSFDTPGALYNGTGEVELRDEDGNKDKDVGHMILLAGYGTKTSFKRKKGKRKYKIEKYFIYQTSWGPKSGGEGDGSGRIELRALSNVIKLAVNCPHVKLGWRRVLRGRQRV</sequence>
<protein>
    <recommendedName>
        <fullName evidence="1">Peptidase C1A papain C-terminal domain-containing protein</fullName>
    </recommendedName>
</protein>
<proteinExistence type="predicted"/>